<dbReference type="PROSITE" id="PS50082">
    <property type="entry name" value="WD_REPEATS_2"/>
    <property type="match status" value="2"/>
</dbReference>
<evidence type="ECO:0000256" key="3">
    <source>
        <dbReference type="ARBA" id="ARBA00022737"/>
    </source>
</evidence>
<evidence type="ECO:0000256" key="1">
    <source>
        <dbReference type="ARBA" id="ARBA00021125"/>
    </source>
</evidence>
<organism evidence="6 7">
    <name type="scientific">Biomphalaria glabrata</name>
    <name type="common">Bloodfluke planorb</name>
    <name type="synonym">Freshwater snail</name>
    <dbReference type="NCBI Taxonomy" id="6526"/>
    <lineage>
        <taxon>Eukaryota</taxon>
        <taxon>Metazoa</taxon>
        <taxon>Spiralia</taxon>
        <taxon>Lophotrochozoa</taxon>
        <taxon>Mollusca</taxon>
        <taxon>Gastropoda</taxon>
        <taxon>Heterobranchia</taxon>
        <taxon>Euthyneura</taxon>
        <taxon>Panpulmonata</taxon>
        <taxon>Hygrophila</taxon>
        <taxon>Lymnaeoidea</taxon>
        <taxon>Planorbidae</taxon>
        <taxon>Biomphalaria</taxon>
    </lineage>
</organism>
<keyword evidence="3" id="KW-0677">Repeat</keyword>
<sequence length="379" mass="42152">MESLISLFEHFKLKDKSAIQLNKEDPDYILDFSYQERSEDPLIAAACSNFSIKLMSRLRLATVCTLLGHKDTITKVQFGKTDDNLIFSCSRDKTIRCWDIRAPSDKETQIFSNSPGIKSDFLCLDISQTDRLLCAGTELDNNDSFLLFWDRRCSGLLGCYRECHQGDVTQVSFQPGSDQYMASGSADGLVCTFDLNEACEDDALQLTCNAMSDVSRVGWCGPNRKEYIYCVTSDYNVQVWDSEEGESCNTLTDFSIELDISSDYIVDCIPDMTALDDQRTIVLIAGDHSGNLQLASFNETSSKILASLNGGHTATVRCSHWDPKTQTLLTGGEDSLVCLWSAAASTETFQDKGSKSSLIGKIKEKSKAEDRKPYSKKPK</sequence>
<protein>
    <recommendedName>
        <fullName evidence="1">WD repeat-containing protein 89</fullName>
    </recommendedName>
</protein>
<dbReference type="Proteomes" id="UP000076420">
    <property type="component" value="Unassembled WGS sequence"/>
</dbReference>
<gene>
    <name evidence="6" type="primary">106066364</name>
</gene>
<dbReference type="SMART" id="SM00320">
    <property type="entry name" value="WD40"/>
    <property type="match status" value="5"/>
</dbReference>
<dbReference type="PANTHER" id="PTHR22889">
    <property type="entry name" value="WD REPEAT-CONTAINING PROTEIN 89"/>
    <property type="match status" value="1"/>
</dbReference>
<dbReference type="PANTHER" id="PTHR22889:SF0">
    <property type="entry name" value="WD REPEAT-CONTAINING PROTEIN 89"/>
    <property type="match status" value="1"/>
</dbReference>
<evidence type="ECO:0000256" key="2">
    <source>
        <dbReference type="ARBA" id="ARBA00022574"/>
    </source>
</evidence>
<dbReference type="VEuPathDB" id="VectorBase:BGLB023074"/>
<evidence type="ECO:0000256" key="5">
    <source>
        <dbReference type="SAM" id="MobiDB-lite"/>
    </source>
</evidence>
<dbReference type="SUPFAM" id="SSF50978">
    <property type="entry name" value="WD40 repeat-like"/>
    <property type="match status" value="1"/>
</dbReference>
<dbReference type="InterPro" id="IPR015943">
    <property type="entry name" value="WD40/YVTN_repeat-like_dom_sf"/>
</dbReference>
<dbReference type="Pfam" id="PF00400">
    <property type="entry name" value="WD40"/>
    <property type="match status" value="3"/>
</dbReference>
<dbReference type="AlphaFoldDB" id="A0A2C9KSW5"/>
<accession>A0A2C9KSW5</accession>
<feature type="region of interest" description="Disordered" evidence="5">
    <location>
        <begin position="351"/>
        <end position="379"/>
    </location>
</feature>
<dbReference type="Gene3D" id="2.130.10.10">
    <property type="entry name" value="YVTN repeat-like/Quinoprotein amine dehydrogenase"/>
    <property type="match status" value="3"/>
</dbReference>
<dbReference type="InterPro" id="IPR039328">
    <property type="entry name" value="WDR89"/>
</dbReference>
<keyword evidence="2 4" id="KW-0853">WD repeat</keyword>
<feature type="repeat" description="WD" evidence="4">
    <location>
        <begin position="309"/>
        <end position="350"/>
    </location>
</feature>
<dbReference type="KEGG" id="bgt:106066364"/>
<feature type="compositionally biased region" description="Basic and acidic residues" evidence="5">
    <location>
        <begin position="361"/>
        <end position="373"/>
    </location>
</feature>
<dbReference type="OrthoDB" id="25131at2759"/>
<dbReference type="STRING" id="6526.A0A2C9KSW5"/>
<reference evidence="6" key="1">
    <citation type="submission" date="2020-05" db="UniProtKB">
        <authorList>
            <consortium name="EnsemblMetazoa"/>
        </authorList>
    </citation>
    <scope>IDENTIFICATION</scope>
    <source>
        <strain evidence="6">BB02</strain>
    </source>
</reference>
<proteinExistence type="predicted"/>
<dbReference type="EnsemblMetazoa" id="BGLB023074-RA">
    <property type="protein sequence ID" value="BGLB023074-PA"/>
    <property type="gene ID" value="BGLB023074"/>
</dbReference>
<evidence type="ECO:0000313" key="6">
    <source>
        <dbReference type="EnsemblMetazoa" id="BGLB023074-PA"/>
    </source>
</evidence>
<name>A0A2C9KSW5_BIOGL</name>
<dbReference type="InterPro" id="IPR036322">
    <property type="entry name" value="WD40_repeat_dom_sf"/>
</dbReference>
<dbReference type="InterPro" id="IPR001680">
    <property type="entry name" value="WD40_rpt"/>
</dbReference>
<feature type="repeat" description="WD" evidence="4">
    <location>
        <begin position="66"/>
        <end position="108"/>
    </location>
</feature>
<evidence type="ECO:0000256" key="4">
    <source>
        <dbReference type="PROSITE-ProRule" id="PRU00221"/>
    </source>
</evidence>
<dbReference type="VEuPathDB" id="VectorBase:BGLAX_049933"/>
<dbReference type="PROSITE" id="PS50294">
    <property type="entry name" value="WD_REPEATS_REGION"/>
    <property type="match status" value="2"/>
</dbReference>
<evidence type="ECO:0000313" key="7">
    <source>
        <dbReference type="Proteomes" id="UP000076420"/>
    </source>
</evidence>